<evidence type="ECO:0000259" key="20">
    <source>
        <dbReference type="Pfam" id="PF00890"/>
    </source>
</evidence>
<comment type="pathway">
    <text evidence="2 19">Carbohydrate metabolism; tricarboxylic acid cycle; fumarate from succinate (bacterial route): step 1/1.</text>
</comment>
<dbReference type="GO" id="GO:0000104">
    <property type="term" value="F:succinate dehydrogenase activity"/>
    <property type="evidence" value="ECO:0000318"/>
    <property type="project" value="GO_Central"/>
</dbReference>
<dbReference type="GO" id="GO:0009061">
    <property type="term" value="P:anaerobic respiration"/>
    <property type="evidence" value="ECO:0000318"/>
    <property type="project" value="GO_Central"/>
</dbReference>
<dbReference type="InterPro" id="IPR011281">
    <property type="entry name" value="Succ_DH_flav_su_fwd"/>
</dbReference>
<evidence type="ECO:0000256" key="2">
    <source>
        <dbReference type="ARBA" id="ARBA00004894"/>
    </source>
</evidence>
<dbReference type="GO" id="GO:0008177">
    <property type="term" value="F:succinate dehydrogenase (quinone) activity"/>
    <property type="evidence" value="ECO:0007669"/>
    <property type="project" value="UniProtKB-EC"/>
</dbReference>
<feature type="domain" description="Fumarate reductase/succinate dehydrogenase flavoprotein-like C-terminal" evidence="21">
    <location>
        <begin position="445"/>
        <end position="571"/>
    </location>
</feature>
<dbReference type="PIRSF" id="PIRSF000171">
    <property type="entry name" value="SDHA_APRA_LASPO"/>
    <property type="match status" value="1"/>
</dbReference>
<dbReference type="OrthoDB" id="9806724at2"/>
<dbReference type="SUPFAM" id="SSF56425">
    <property type="entry name" value="Succinate dehydrogenase/fumarate reductase flavoprotein, catalytic domain"/>
    <property type="match status" value="1"/>
</dbReference>
<dbReference type="FunCoup" id="O66855">
    <property type="interactions" value="344"/>
</dbReference>
<dbReference type="EnsemblBacteria" id="AAC06812">
    <property type="protein sequence ID" value="AAC06812"/>
    <property type="gene ID" value="aq_594"/>
</dbReference>
<feature type="binding site" evidence="16">
    <location>
        <position position="348"/>
    </location>
    <ligand>
        <name>substrate</name>
    </ligand>
</feature>
<reference evidence="22 23" key="1">
    <citation type="journal article" date="1998" name="Nature">
        <title>The complete genome of the hyperthermophilic bacterium Aquifex aeolicus.</title>
        <authorList>
            <person name="Deckert G."/>
            <person name="Warren P.V."/>
            <person name="Gaasterland T."/>
            <person name="Young W.G."/>
            <person name="Lenox A.L."/>
            <person name="Graham D.E."/>
            <person name="Overbeek R."/>
            <person name="Snead M.A."/>
            <person name="Keller M."/>
            <person name="Aujay M."/>
            <person name="Huber R."/>
            <person name="Feldman R.A."/>
            <person name="Short J.M."/>
            <person name="Olson G.J."/>
            <person name="Swanson R.V."/>
        </authorList>
    </citation>
    <scope>NUCLEOTIDE SEQUENCE [LARGE SCALE GENOMIC DNA]</scope>
    <source>
        <strain evidence="22 23">VF5</strain>
    </source>
</reference>
<feature type="binding site" evidence="16">
    <location>
        <position position="236"/>
    </location>
    <ligand>
        <name>substrate</name>
    </ligand>
</feature>
<feature type="binding site" evidence="17">
    <location>
        <position position="374"/>
    </location>
    <ligand>
        <name>FAD</name>
        <dbReference type="ChEBI" id="CHEBI:57692"/>
    </ligand>
</feature>
<comment type="similarity">
    <text evidence="3 19">Belongs to the FAD-dependent oxidoreductase 2 family. FRD/SDH subfamily.</text>
</comment>
<dbReference type="Gene3D" id="3.90.700.10">
    <property type="entry name" value="Succinate dehydrogenase/fumarate reductase flavoprotein, catalytic domain"/>
    <property type="match status" value="1"/>
</dbReference>
<feature type="binding site" evidence="16">
    <location>
        <position position="385"/>
    </location>
    <ligand>
        <name>substrate</name>
    </ligand>
</feature>
<evidence type="ECO:0000256" key="4">
    <source>
        <dbReference type="ARBA" id="ARBA00022448"/>
    </source>
</evidence>
<dbReference type="EC" id="1.3.5.1" evidence="19"/>
<evidence type="ECO:0000256" key="15">
    <source>
        <dbReference type="PIRSR" id="PIRSR000171-1"/>
    </source>
</evidence>
<keyword evidence="8 17" id="KW-0274">FAD</keyword>
<comment type="cofactor">
    <cofactor evidence="17">
        <name>FAD</name>
        <dbReference type="ChEBI" id="CHEBI:57692"/>
    </cofactor>
    <text evidence="17">Flavinylated by SdhE, about 5% flavinylation occurs in the absence of SdhE.</text>
</comment>
<dbReference type="InterPro" id="IPR037099">
    <property type="entry name" value="Fum_R/Succ_DH_flav-like_C_sf"/>
</dbReference>
<feature type="binding site" evidence="16">
    <location>
        <position position="248"/>
    </location>
    <ligand>
        <name>substrate</name>
    </ligand>
</feature>
<keyword evidence="7" id="KW-0547">Nucleotide-binding</keyword>
<dbReference type="UniPathway" id="UPA00223">
    <property type="reaction ID" value="UER01005"/>
</dbReference>
<dbReference type="NCBIfam" id="TIGR01816">
    <property type="entry name" value="sdhA_forward"/>
    <property type="match status" value="1"/>
</dbReference>
<evidence type="ECO:0000256" key="10">
    <source>
        <dbReference type="ARBA" id="ARBA00023002"/>
    </source>
</evidence>
<comment type="catalytic activity">
    <reaction evidence="13 19">
        <text>a quinone + succinate = fumarate + a quinol</text>
        <dbReference type="Rhea" id="RHEA:40523"/>
        <dbReference type="ChEBI" id="CHEBI:24646"/>
        <dbReference type="ChEBI" id="CHEBI:29806"/>
        <dbReference type="ChEBI" id="CHEBI:30031"/>
        <dbReference type="ChEBI" id="CHEBI:132124"/>
        <dbReference type="EC" id="1.3.5.1"/>
    </reaction>
</comment>
<feature type="domain" description="FAD-dependent oxidoreductase 2 FAD-binding" evidence="20">
    <location>
        <begin position="7"/>
        <end position="391"/>
    </location>
</feature>
<evidence type="ECO:0000256" key="19">
    <source>
        <dbReference type="RuleBase" id="RU362051"/>
    </source>
</evidence>
<evidence type="ECO:0000313" key="23">
    <source>
        <dbReference type="Proteomes" id="UP000000798"/>
    </source>
</evidence>
<keyword evidence="10 19" id="KW-0560">Oxidoreductase</keyword>
<organism evidence="22 23">
    <name type="scientific">Aquifex aeolicus (strain VF5)</name>
    <dbReference type="NCBI Taxonomy" id="224324"/>
    <lineage>
        <taxon>Bacteria</taxon>
        <taxon>Pseudomonadati</taxon>
        <taxon>Aquificota</taxon>
        <taxon>Aquificia</taxon>
        <taxon>Aquificales</taxon>
        <taxon>Aquificaceae</taxon>
        <taxon>Aquifex</taxon>
    </lineage>
</organism>
<evidence type="ECO:0000256" key="9">
    <source>
        <dbReference type="ARBA" id="ARBA00022982"/>
    </source>
</evidence>
<protein>
    <recommendedName>
        <fullName evidence="14 19">Succinate dehydrogenase flavoprotein subunit</fullName>
        <ecNumber evidence="19">1.3.5.1</ecNumber>
    </recommendedName>
</protein>
<name>O66855_AQUAE</name>
<dbReference type="Pfam" id="PF02910">
    <property type="entry name" value="Succ_DH_flav_C"/>
    <property type="match status" value="1"/>
</dbReference>
<feature type="active site" description="Proton acceptor" evidence="15">
    <location>
        <position position="280"/>
    </location>
</feature>
<dbReference type="GO" id="GO:0022900">
    <property type="term" value="P:electron transport chain"/>
    <property type="evidence" value="ECO:0007669"/>
    <property type="project" value="UniProtKB-UniRule"/>
</dbReference>
<dbReference type="SUPFAM" id="SSF46977">
    <property type="entry name" value="Succinate dehydrogenase/fumarate reductase flavoprotein C-terminal domain"/>
    <property type="match status" value="1"/>
</dbReference>
<keyword evidence="5" id="KW-1003">Cell membrane</keyword>
<dbReference type="Gene3D" id="1.20.58.100">
    <property type="entry name" value="Fumarate reductase/succinate dehydrogenase flavoprotein-like, C-terminal domain"/>
    <property type="match status" value="1"/>
</dbReference>
<evidence type="ECO:0000256" key="8">
    <source>
        <dbReference type="ARBA" id="ARBA00022827"/>
    </source>
</evidence>
<feature type="modified residue" description="Tele-8alpha-FAD histidine" evidence="18">
    <location>
        <position position="44"/>
    </location>
</feature>
<evidence type="ECO:0000313" key="22">
    <source>
        <dbReference type="EMBL" id="AAC06812.1"/>
    </source>
</evidence>
<evidence type="ECO:0000256" key="1">
    <source>
        <dbReference type="ARBA" id="ARBA00004515"/>
    </source>
</evidence>
<dbReference type="InterPro" id="IPR030664">
    <property type="entry name" value="SdhA/FrdA/AprA"/>
</dbReference>
<feature type="binding site" evidence="17">
    <location>
        <begin position="12"/>
        <end position="17"/>
    </location>
    <ligand>
        <name>FAD</name>
        <dbReference type="ChEBI" id="CHEBI:57692"/>
    </ligand>
</feature>
<evidence type="ECO:0000256" key="11">
    <source>
        <dbReference type="ARBA" id="ARBA00023136"/>
    </source>
</evidence>
<dbReference type="PRINTS" id="PR00368">
    <property type="entry name" value="FADPNR"/>
</dbReference>
<dbReference type="STRING" id="224324.aq_594"/>
<dbReference type="PANTHER" id="PTHR11632">
    <property type="entry name" value="SUCCINATE DEHYDROGENASE 2 FLAVOPROTEIN SUBUNIT"/>
    <property type="match status" value="1"/>
</dbReference>
<keyword evidence="4 19" id="KW-0813">Transport</keyword>
<keyword evidence="9 19" id="KW-0249">Electron transport</keyword>
<keyword evidence="6 17" id="KW-0285">Flavoprotein</keyword>
<dbReference type="GO" id="GO:0050660">
    <property type="term" value="F:flavin adenine dinucleotide binding"/>
    <property type="evidence" value="ECO:0000318"/>
    <property type="project" value="GO_Central"/>
</dbReference>
<evidence type="ECO:0000256" key="18">
    <source>
        <dbReference type="PIRSR" id="PIRSR611281-4"/>
    </source>
</evidence>
<evidence type="ECO:0000256" key="13">
    <source>
        <dbReference type="ARBA" id="ARBA00049220"/>
    </source>
</evidence>
<dbReference type="InterPro" id="IPR003953">
    <property type="entry name" value="FAD-dep_OxRdtase_2_FAD-bd"/>
</dbReference>
<dbReference type="FunFam" id="4.10.80.40:FF:000003">
    <property type="entry name" value="Fumarate reductase flavoprotein subunit"/>
    <property type="match status" value="1"/>
</dbReference>
<dbReference type="InterPro" id="IPR027477">
    <property type="entry name" value="Succ_DH/fumarate_Rdtase_cat_sf"/>
</dbReference>
<dbReference type="PROSITE" id="PS00504">
    <property type="entry name" value="FRD_SDH_FAD_BINDING"/>
    <property type="match status" value="1"/>
</dbReference>
<dbReference type="GO" id="GO:0005886">
    <property type="term" value="C:plasma membrane"/>
    <property type="evidence" value="ECO:0000318"/>
    <property type="project" value="GO_Central"/>
</dbReference>
<dbReference type="EMBL" id="AE000657">
    <property type="protein sequence ID" value="AAC06812.1"/>
    <property type="molecule type" value="Genomic_DNA"/>
</dbReference>
<evidence type="ECO:0000256" key="12">
    <source>
        <dbReference type="ARBA" id="ARBA00034412"/>
    </source>
</evidence>
<dbReference type="Gene3D" id="3.50.50.60">
    <property type="entry name" value="FAD/NAD(P)-binding domain"/>
    <property type="match status" value="1"/>
</dbReference>
<dbReference type="FunFam" id="1.20.58.100:FF:000001">
    <property type="entry name" value="Succinate dehydrogenase flavoprotein subunit (SdhA)"/>
    <property type="match status" value="1"/>
</dbReference>
<dbReference type="Gene3D" id="4.10.80.40">
    <property type="entry name" value="succinate dehydrogenase protein domain"/>
    <property type="match status" value="1"/>
</dbReference>
<sequence>MEIKKYDVVVIGGGGAGLRTAIEVAKDPNISVALVSKVYPTRSHTGAAQGGMNAALGNVIPDDSPEVHAYDTIKGSDFLADQDAVFFMTEKAPEIIYELDRWGVPFSRLPDGRIAQRPFGGASFPRTVFAADKTGHVLLHTLFEQALARDNITFFNEYFLLDLIHDGERVKGVTIYDIRNGEVLFLQAKAVVLATGGFARIYWFRSTNAIGNTGDGQAVALRAGVPLKDMEFIQFHPTGLAKTGILLSEACRGEGGYLLNKEGERFMKRYAPDKMELAPRDIVSRAIETEIREGRGVGEGARAYVYLDLRHLGEEKIKERLPQVRQLAIDFEGVDPAKELVPIRPSAHYCMGGIHVENYKTSETPLKGLYAVGECACVSVHGANRLGGNSLTELVVFGKYCGMAVREFVKETDFAPVSESEPKKSEEFIEELMKREGNESLAQVRAQMGEITWAKMGIFRDEKSLKEAYDELSELLERWNNIPVVDKAKVFNTNLIEVLELRNMLELARVVAYSALHRRESRGGHSREDYPQRDDKNFLKHSLVYYDKNGNLKLEYIPVRITKYKPEERKY</sequence>
<dbReference type="PATRIC" id="fig|224324.8.peg.483"/>
<dbReference type="PIR" id="C70353">
    <property type="entry name" value="C70353"/>
</dbReference>
<dbReference type="InterPro" id="IPR015939">
    <property type="entry name" value="Fum_Rdtase/Succ_DH_flav-like_C"/>
</dbReference>
<keyword evidence="23" id="KW-1185">Reference proteome</keyword>
<gene>
    <name evidence="22" type="primary">frdA</name>
    <name evidence="22" type="ordered locus">aq_594</name>
</gene>
<dbReference type="Proteomes" id="UP000000798">
    <property type="component" value="Chromosome"/>
</dbReference>
<dbReference type="InParanoid" id="O66855"/>
<evidence type="ECO:0000256" key="7">
    <source>
        <dbReference type="ARBA" id="ARBA00022741"/>
    </source>
</evidence>
<evidence type="ECO:0000256" key="5">
    <source>
        <dbReference type="ARBA" id="ARBA00022475"/>
    </source>
</evidence>
<dbReference type="InterPro" id="IPR014006">
    <property type="entry name" value="Succ_Dhase_FrdA_Gneg"/>
</dbReference>
<dbReference type="SUPFAM" id="SSF51905">
    <property type="entry name" value="FAD/NAD(P)-binding domain"/>
    <property type="match status" value="1"/>
</dbReference>
<dbReference type="GO" id="GO:0006099">
    <property type="term" value="P:tricarboxylic acid cycle"/>
    <property type="evidence" value="ECO:0007669"/>
    <property type="project" value="UniProtKB-UniRule"/>
</dbReference>
<dbReference type="PANTHER" id="PTHR11632:SF51">
    <property type="entry name" value="SUCCINATE DEHYDROGENASE [UBIQUINONE] FLAVOPROTEIN SUBUNIT, MITOCHONDRIAL"/>
    <property type="match status" value="1"/>
</dbReference>
<dbReference type="AlphaFoldDB" id="O66855"/>
<feature type="binding site" evidence="17">
    <location>
        <position position="215"/>
    </location>
    <ligand>
        <name>FAD</name>
        <dbReference type="ChEBI" id="CHEBI:57692"/>
    </ligand>
</feature>
<feature type="binding site" evidence="17">
    <location>
        <begin position="36"/>
        <end position="51"/>
    </location>
    <ligand>
        <name>FAD</name>
        <dbReference type="ChEBI" id="CHEBI:57692"/>
    </ligand>
</feature>
<evidence type="ECO:0000256" key="6">
    <source>
        <dbReference type="ARBA" id="ARBA00022630"/>
    </source>
</evidence>
<dbReference type="KEGG" id="aae:aq_594"/>
<accession>O66855</accession>
<dbReference type="HOGENOM" id="CLU_014312_6_2_0"/>
<keyword evidence="19" id="KW-0816">Tricarboxylic acid cycle</keyword>
<evidence type="ECO:0000256" key="17">
    <source>
        <dbReference type="PIRSR" id="PIRSR611281-3"/>
    </source>
</evidence>
<dbReference type="NCBIfam" id="TIGR01812">
    <property type="entry name" value="sdhA_frdA_Gneg"/>
    <property type="match status" value="1"/>
</dbReference>
<feature type="binding site" evidence="17">
    <location>
        <begin position="390"/>
        <end position="391"/>
    </location>
    <ligand>
        <name>FAD</name>
        <dbReference type="ChEBI" id="CHEBI:57692"/>
    </ligand>
</feature>
<evidence type="ECO:0000259" key="21">
    <source>
        <dbReference type="Pfam" id="PF02910"/>
    </source>
</evidence>
<dbReference type="InterPro" id="IPR003952">
    <property type="entry name" value="FRD_SDH_FAD_BS"/>
</dbReference>
<keyword evidence="11 19" id="KW-0472">Membrane</keyword>
<evidence type="ECO:0000256" key="16">
    <source>
        <dbReference type="PIRSR" id="PIRSR611281-2"/>
    </source>
</evidence>
<evidence type="ECO:0000256" key="3">
    <source>
        <dbReference type="ARBA" id="ARBA00008040"/>
    </source>
</evidence>
<evidence type="ECO:0000256" key="14">
    <source>
        <dbReference type="NCBIfam" id="TIGR01816"/>
    </source>
</evidence>
<dbReference type="FunFam" id="3.90.700.10:FF:000003">
    <property type="entry name" value="Fumarate reductase flavoprotein subunit"/>
    <property type="match status" value="1"/>
</dbReference>
<dbReference type="GO" id="GO:0009055">
    <property type="term" value="F:electron transfer activity"/>
    <property type="evidence" value="ECO:0000318"/>
    <property type="project" value="GO_Central"/>
</dbReference>
<dbReference type="InterPro" id="IPR036188">
    <property type="entry name" value="FAD/NAD-bd_sf"/>
</dbReference>
<comment type="subcellular location">
    <subcellularLocation>
        <location evidence="1">Cell inner membrane</location>
        <topology evidence="1">Peripheral membrane protein</topology>
        <orientation evidence="1">Cytoplasmic side</orientation>
    </subcellularLocation>
</comment>
<dbReference type="eggNOG" id="COG1053">
    <property type="taxonomic scope" value="Bacteria"/>
</dbReference>
<dbReference type="Pfam" id="PF00890">
    <property type="entry name" value="FAD_binding_2"/>
    <property type="match status" value="1"/>
</dbReference>
<comment type="catalytic activity">
    <reaction evidence="12">
        <text>a menaquinone + succinate = a menaquinol + fumarate</text>
        <dbReference type="Rhea" id="RHEA:27834"/>
        <dbReference type="Rhea" id="RHEA-COMP:9537"/>
        <dbReference type="Rhea" id="RHEA-COMP:9539"/>
        <dbReference type="ChEBI" id="CHEBI:16374"/>
        <dbReference type="ChEBI" id="CHEBI:18151"/>
        <dbReference type="ChEBI" id="CHEBI:29806"/>
        <dbReference type="ChEBI" id="CHEBI:30031"/>
        <dbReference type="EC" id="1.3.5.1"/>
    </reaction>
</comment>
<proteinExistence type="inferred from homology"/>